<accession>A0ABW3IMP7</accession>
<dbReference type="InterPro" id="IPR036866">
    <property type="entry name" value="RibonucZ/Hydroxyglut_hydro"/>
</dbReference>
<protein>
    <recommendedName>
        <fullName evidence="2">UPF0173 metal-dependent hydrolase ACFQ2S_05205</fullName>
    </recommendedName>
</protein>
<dbReference type="SUPFAM" id="SSF56281">
    <property type="entry name" value="Metallo-hydrolase/oxidoreductase"/>
    <property type="match status" value="1"/>
</dbReference>
<comment type="caution">
    <text evidence="4">The sequence shown here is derived from an EMBL/GenBank/DDBJ whole genome shotgun (WGS) entry which is preliminary data.</text>
</comment>
<keyword evidence="1 2" id="KW-0378">Hydrolase</keyword>
<evidence type="ECO:0000256" key="1">
    <source>
        <dbReference type="ARBA" id="ARBA00022801"/>
    </source>
</evidence>
<dbReference type="InterPro" id="IPR022877">
    <property type="entry name" value="UPF0173"/>
</dbReference>
<name>A0ABW3IMP7_9RHOB</name>
<dbReference type="Pfam" id="PF12706">
    <property type="entry name" value="Lactamase_B_2"/>
    <property type="match status" value="1"/>
</dbReference>
<feature type="domain" description="Metallo-beta-lactamase" evidence="3">
    <location>
        <begin position="7"/>
        <end position="196"/>
    </location>
</feature>
<dbReference type="HAMAP" id="MF_00457">
    <property type="entry name" value="UPF0173"/>
    <property type="match status" value="1"/>
</dbReference>
<dbReference type="Proteomes" id="UP001597108">
    <property type="component" value="Unassembled WGS sequence"/>
</dbReference>
<keyword evidence="5" id="KW-1185">Reference proteome</keyword>
<sequence>MKITWLGHSGFRIQIGDQVLLVDPWFTGNPVFPADRRAEAIAGATHILLTHGHGDHAGDAQGLATELGIPVCAIHELASWLGAEGVEAIGFGKGGTISLGDVQVTMVNAVHSASIDFTGKGLLPAGSEAGFMISGEGHRIYVTGDTDVMADMAVMADLHAPDIGILCCGGHYTMDMARAAYAAKKFFDFKVVIPCHYRTFPLLAQSAQPLVDALPGLDVRTPEVMETLDF</sequence>
<gene>
    <name evidence="4" type="ORF">ACFQ2S_05205</name>
</gene>
<dbReference type="InterPro" id="IPR050114">
    <property type="entry name" value="UPF0173_UPF0282_UlaG_hydrolase"/>
</dbReference>
<dbReference type="EMBL" id="JBHTJT010000007">
    <property type="protein sequence ID" value="MFD0979045.1"/>
    <property type="molecule type" value="Genomic_DNA"/>
</dbReference>
<dbReference type="Gene3D" id="3.60.15.10">
    <property type="entry name" value="Ribonuclease Z/Hydroxyacylglutathione hydrolase-like"/>
    <property type="match status" value="1"/>
</dbReference>
<dbReference type="InterPro" id="IPR001279">
    <property type="entry name" value="Metallo-B-lactamas"/>
</dbReference>
<organism evidence="4 5">
    <name type="scientific">Tropicimonas aquimaris</name>
    <dbReference type="NCBI Taxonomy" id="914152"/>
    <lineage>
        <taxon>Bacteria</taxon>
        <taxon>Pseudomonadati</taxon>
        <taxon>Pseudomonadota</taxon>
        <taxon>Alphaproteobacteria</taxon>
        <taxon>Rhodobacterales</taxon>
        <taxon>Roseobacteraceae</taxon>
        <taxon>Tropicimonas</taxon>
    </lineage>
</organism>
<dbReference type="GO" id="GO:0016787">
    <property type="term" value="F:hydrolase activity"/>
    <property type="evidence" value="ECO:0007669"/>
    <property type="project" value="UniProtKB-KW"/>
</dbReference>
<proteinExistence type="inferred from homology"/>
<dbReference type="RefSeq" id="WP_386073283.1">
    <property type="nucleotide sequence ID" value="NZ_JBHTJT010000007.1"/>
</dbReference>
<dbReference type="NCBIfam" id="NF001911">
    <property type="entry name" value="PRK00685.1"/>
    <property type="match status" value="1"/>
</dbReference>
<evidence type="ECO:0000259" key="3">
    <source>
        <dbReference type="SMART" id="SM00849"/>
    </source>
</evidence>
<comment type="similarity">
    <text evidence="2">Belongs to the UPF0173 family.</text>
</comment>
<dbReference type="SMART" id="SM00849">
    <property type="entry name" value="Lactamase_B"/>
    <property type="match status" value="1"/>
</dbReference>
<dbReference type="PANTHER" id="PTHR43546">
    <property type="entry name" value="UPF0173 METAL-DEPENDENT HYDROLASE MJ1163-RELATED"/>
    <property type="match status" value="1"/>
</dbReference>
<dbReference type="PANTHER" id="PTHR43546:SF3">
    <property type="entry name" value="UPF0173 METAL-DEPENDENT HYDROLASE MJ1163"/>
    <property type="match status" value="1"/>
</dbReference>
<reference evidence="5" key="1">
    <citation type="journal article" date="2019" name="Int. J. Syst. Evol. Microbiol.">
        <title>The Global Catalogue of Microorganisms (GCM) 10K type strain sequencing project: providing services to taxonomists for standard genome sequencing and annotation.</title>
        <authorList>
            <consortium name="The Broad Institute Genomics Platform"/>
            <consortium name="The Broad Institute Genome Sequencing Center for Infectious Disease"/>
            <person name="Wu L."/>
            <person name="Ma J."/>
        </authorList>
    </citation>
    <scope>NUCLEOTIDE SEQUENCE [LARGE SCALE GENOMIC DNA]</scope>
    <source>
        <strain evidence="5">CCUG 60524</strain>
    </source>
</reference>
<evidence type="ECO:0000313" key="5">
    <source>
        <dbReference type="Proteomes" id="UP001597108"/>
    </source>
</evidence>
<evidence type="ECO:0000256" key="2">
    <source>
        <dbReference type="HAMAP-Rule" id="MF_00457"/>
    </source>
</evidence>
<evidence type="ECO:0000313" key="4">
    <source>
        <dbReference type="EMBL" id="MFD0979045.1"/>
    </source>
</evidence>